<accession>A0A8T2LW21</accession>
<protein>
    <submittedName>
        <fullName evidence="2">Uncharacterized protein</fullName>
    </submittedName>
</protein>
<comment type="caution">
    <text evidence="2">The sequence shown here is derived from an EMBL/GenBank/DDBJ whole genome shotgun (WGS) entry which is preliminary data.</text>
</comment>
<gene>
    <name evidence="2" type="ORF">AMEX_G10155</name>
</gene>
<keyword evidence="1" id="KW-0732">Signal</keyword>
<reference evidence="2 3" key="1">
    <citation type="submission" date="2021-07" db="EMBL/GenBank/DDBJ databases">
        <authorList>
            <person name="Imarazene B."/>
            <person name="Zahm M."/>
            <person name="Klopp C."/>
            <person name="Cabau C."/>
            <person name="Beille S."/>
            <person name="Jouanno E."/>
            <person name="Castinel A."/>
            <person name="Lluch J."/>
            <person name="Gil L."/>
            <person name="Kuchtly C."/>
            <person name="Lopez Roques C."/>
            <person name="Donnadieu C."/>
            <person name="Parrinello H."/>
            <person name="Journot L."/>
            <person name="Du K."/>
            <person name="Schartl M."/>
            <person name="Retaux S."/>
            <person name="Guiguen Y."/>
        </authorList>
    </citation>
    <scope>NUCLEOTIDE SEQUENCE [LARGE SCALE GENOMIC DNA]</scope>
    <source>
        <strain evidence="2">Pach_M1</strain>
        <tissue evidence="2">Testis</tissue>
    </source>
</reference>
<sequence length="246" mass="27324">MDISLAIQLLLTLAALTEYSAEGKTVTVCRKSLRKLYKRQVYLDGSAVFPQDEARDLGCVTYELNNTITTPPPRPRPTLPARWVYHPHPVVVYLPRNNTQVWPQGLAPPMPGNFNMSEIMKSTQQQPQPQPVVVHGQTLRPVFSFPPELEAFLRDYRAGQGVAGPRGAQLVMAKPVNMIQLPSRGLSDLFNSTGRMPDFQKGGEVIKGADAAFPGPAPHTPPRPSRLFGHVYTPKLPYRAYYKPSP</sequence>
<name>A0A8T2LW21_ASTMX</name>
<evidence type="ECO:0000256" key="1">
    <source>
        <dbReference type="SAM" id="SignalP"/>
    </source>
</evidence>
<evidence type="ECO:0000313" key="3">
    <source>
        <dbReference type="Proteomes" id="UP000752171"/>
    </source>
</evidence>
<dbReference type="EMBL" id="JAICCE010000007">
    <property type="protein sequence ID" value="KAG9275620.1"/>
    <property type="molecule type" value="Genomic_DNA"/>
</dbReference>
<dbReference type="AlphaFoldDB" id="A0A8T2LW21"/>
<organism evidence="2 3">
    <name type="scientific">Astyanax mexicanus</name>
    <name type="common">Blind cave fish</name>
    <name type="synonym">Astyanax fasciatus mexicanus</name>
    <dbReference type="NCBI Taxonomy" id="7994"/>
    <lineage>
        <taxon>Eukaryota</taxon>
        <taxon>Metazoa</taxon>
        <taxon>Chordata</taxon>
        <taxon>Craniata</taxon>
        <taxon>Vertebrata</taxon>
        <taxon>Euteleostomi</taxon>
        <taxon>Actinopterygii</taxon>
        <taxon>Neopterygii</taxon>
        <taxon>Teleostei</taxon>
        <taxon>Ostariophysi</taxon>
        <taxon>Characiformes</taxon>
        <taxon>Characoidei</taxon>
        <taxon>Acestrorhamphidae</taxon>
        <taxon>Acestrorhamphinae</taxon>
        <taxon>Astyanax</taxon>
    </lineage>
</organism>
<feature type="signal peptide" evidence="1">
    <location>
        <begin position="1"/>
        <end position="23"/>
    </location>
</feature>
<feature type="chain" id="PRO_5035890666" evidence="1">
    <location>
        <begin position="24"/>
        <end position="246"/>
    </location>
</feature>
<evidence type="ECO:0000313" key="2">
    <source>
        <dbReference type="EMBL" id="KAG9275620.1"/>
    </source>
</evidence>
<proteinExistence type="predicted"/>
<dbReference type="Proteomes" id="UP000752171">
    <property type="component" value="Unassembled WGS sequence"/>
</dbReference>